<name>A0A0R1H020_9LACO</name>
<organism evidence="1 2">
    <name type="scientific">Loigolactobacillus bifermentans DSM 20003</name>
    <dbReference type="NCBI Taxonomy" id="1423726"/>
    <lineage>
        <taxon>Bacteria</taxon>
        <taxon>Bacillati</taxon>
        <taxon>Bacillota</taxon>
        <taxon>Bacilli</taxon>
        <taxon>Lactobacillales</taxon>
        <taxon>Lactobacillaceae</taxon>
        <taxon>Loigolactobacillus</taxon>
    </lineage>
</organism>
<dbReference type="Proteomes" id="UP000051461">
    <property type="component" value="Unassembled WGS sequence"/>
</dbReference>
<protein>
    <submittedName>
        <fullName evidence="1">Uncharacterized protein</fullName>
    </submittedName>
</protein>
<dbReference type="PATRIC" id="fig|1423726.3.peg.1842"/>
<gene>
    <name evidence="1" type="ORF">FC07_GL001779</name>
</gene>
<dbReference type="OrthoDB" id="2329834at2"/>
<dbReference type="AlphaFoldDB" id="A0A0R1H020"/>
<evidence type="ECO:0000313" key="2">
    <source>
        <dbReference type="Proteomes" id="UP000051461"/>
    </source>
</evidence>
<comment type="caution">
    <text evidence="1">The sequence shown here is derived from an EMBL/GenBank/DDBJ whole genome shotgun (WGS) entry which is preliminary data.</text>
</comment>
<dbReference type="RefSeq" id="WP_057903962.1">
    <property type="nucleotide sequence ID" value="NZ_AZDA01000026.1"/>
</dbReference>
<keyword evidence="2" id="KW-1185">Reference proteome</keyword>
<dbReference type="EMBL" id="AZDA01000026">
    <property type="protein sequence ID" value="KRK39981.1"/>
    <property type="molecule type" value="Genomic_DNA"/>
</dbReference>
<reference evidence="1 2" key="1">
    <citation type="journal article" date="2015" name="Genome Announc.">
        <title>Expanding the biotechnology potential of lactobacilli through comparative genomics of 213 strains and associated genera.</title>
        <authorList>
            <person name="Sun Z."/>
            <person name="Harris H.M."/>
            <person name="McCann A."/>
            <person name="Guo C."/>
            <person name="Argimon S."/>
            <person name="Zhang W."/>
            <person name="Yang X."/>
            <person name="Jeffery I.B."/>
            <person name="Cooney J.C."/>
            <person name="Kagawa T.F."/>
            <person name="Liu W."/>
            <person name="Song Y."/>
            <person name="Salvetti E."/>
            <person name="Wrobel A."/>
            <person name="Rasinkangas P."/>
            <person name="Parkhill J."/>
            <person name="Rea M.C."/>
            <person name="O'Sullivan O."/>
            <person name="Ritari J."/>
            <person name="Douillard F.P."/>
            <person name="Paul Ross R."/>
            <person name="Yang R."/>
            <person name="Briner A.E."/>
            <person name="Felis G.E."/>
            <person name="de Vos W.M."/>
            <person name="Barrangou R."/>
            <person name="Klaenhammer T.R."/>
            <person name="Caufield P.W."/>
            <person name="Cui Y."/>
            <person name="Zhang H."/>
            <person name="O'Toole P.W."/>
        </authorList>
    </citation>
    <scope>NUCLEOTIDE SEQUENCE [LARGE SCALE GENOMIC DNA]</scope>
    <source>
        <strain evidence="1 2">DSM 20003</strain>
    </source>
</reference>
<evidence type="ECO:0000313" key="1">
    <source>
        <dbReference type="EMBL" id="KRK39981.1"/>
    </source>
</evidence>
<dbReference type="STRING" id="1423726.FC07_GL001779"/>
<accession>A0A0R1H020</accession>
<sequence length="99" mass="11241">MDEIKLGASSMRVLAEIIAKPLLKSVKGIVQQELKQQQTKVDVLNKRELAKEVFGLSDPGVVDRYMYLPGFPIMPGEGKPRFSRRAVLKWISENQIYHS</sequence>
<proteinExistence type="predicted"/>